<evidence type="ECO:0000313" key="1">
    <source>
        <dbReference type="EMBL" id="KAF4749088.1"/>
    </source>
</evidence>
<name>A0A7J6TV02_PEROL</name>
<dbReference type="Proteomes" id="UP000574390">
    <property type="component" value="Unassembled WGS sequence"/>
</dbReference>
<gene>
    <name evidence="1" type="ORF">FOZ62_000632</name>
</gene>
<organism evidence="1 2">
    <name type="scientific">Perkinsus olseni</name>
    <name type="common">Perkinsus atlanticus</name>
    <dbReference type="NCBI Taxonomy" id="32597"/>
    <lineage>
        <taxon>Eukaryota</taxon>
        <taxon>Sar</taxon>
        <taxon>Alveolata</taxon>
        <taxon>Perkinsozoa</taxon>
        <taxon>Perkinsea</taxon>
        <taxon>Perkinsida</taxon>
        <taxon>Perkinsidae</taxon>
        <taxon>Perkinsus</taxon>
    </lineage>
</organism>
<feature type="non-terminal residue" evidence="1">
    <location>
        <position position="140"/>
    </location>
</feature>
<protein>
    <submittedName>
        <fullName evidence="1">Uncharacterized protein</fullName>
    </submittedName>
</protein>
<comment type="caution">
    <text evidence="1">The sequence shown here is derived from an EMBL/GenBank/DDBJ whole genome shotgun (WGS) entry which is preliminary data.</text>
</comment>
<dbReference type="AlphaFoldDB" id="A0A7J6TV02"/>
<evidence type="ECO:0000313" key="2">
    <source>
        <dbReference type="Proteomes" id="UP000574390"/>
    </source>
</evidence>
<reference evidence="1 2" key="1">
    <citation type="submission" date="2020-04" db="EMBL/GenBank/DDBJ databases">
        <title>Perkinsus olseni comparative genomics.</title>
        <authorList>
            <person name="Bogema D.R."/>
        </authorList>
    </citation>
    <scope>NUCLEOTIDE SEQUENCE [LARGE SCALE GENOMIC DNA]</scope>
    <source>
        <strain evidence="1">ATCC PRA-205</strain>
    </source>
</reference>
<sequence>HVSISFEYHVMSSVAWSLASGASLAESTQCSTAAVLRDRMDYAQAGALRMAARRALANLVQQSPASEVVARSSRSVNAGGVVHDAPLGPASSSSYSSHIGHGRQGREVIHLPIASREGLYHEYPATQVRYNHNNNNPFDG</sequence>
<proteinExistence type="predicted"/>
<dbReference type="EMBL" id="JABANM010004545">
    <property type="protein sequence ID" value="KAF4749088.1"/>
    <property type="molecule type" value="Genomic_DNA"/>
</dbReference>
<accession>A0A7J6TV02</accession>